<evidence type="ECO:0000256" key="1">
    <source>
        <dbReference type="SAM" id="MobiDB-lite"/>
    </source>
</evidence>
<keyword evidence="2" id="KW-0472">Membrane</keyword>
<evidence type="ECO:0008006" key="5">
    <source>
        <dbReference type="Google" id="ProtNLM"/>
    </source>
</evidence>
<protein>
    <recommendedName>
        <fullName evidence="5">Tight adherence protein B</fullName>
    </recommendedName>
</protein>
<keyword evidence="2" id="KW-0812">Transmembrane</keyword>
<feature type="transmembrane region" description="Helical" evidence="2">
    <location>
        <begin position="109"/>
        <end position="127"/>
    </location>
</feature>
<dbReference type="EMBL" id="JAAKZI010000029">
    <property type="protein sequence ID" value="NGN84747.1"/>
    <property type="molecule type" value="Genomic_DNA"/>
</dbReference>
<comment type="caution">
    <text evidence="3">The sequence shown here is derived from an EMBL/GenBank/DDBJ whole genome shotgun (WGS) entry which is preliminary data.</text>
</comment>
<feature type="transmembrane region" description="Helical" evidence="2">
    <location>
        <begin position="77"/>
        <end position="97"/>
    </location>
</feature>
<dbReference type="PANTHER" id="PTHR35007:SF4">
    <property type="entry name" value="CONSERVED TRANSMEMBRANE PROTEIN-RELATED"/>
    <property type="match status" value="1"/>
</dbReference>
<dbReference type="PANTHER" id="PTHR35007">
    <property type="entry name" value="INTEGRAL MEMBRANE PROTEIN-RELATED"/>
    <property type="match status" value="1"/>
</dbReference>
<gene>
    <name evidence="3" type="ORF">G6N77_14975</name>
</gene>
<keyword evidence="4" id="KW-1185">Reference proteome</keyword>
<organism evidence="3 4">
    <name type="scientific">Arthrobacter silviterrae</name>
    <dbReference type="NCBI Taxonomy" id="2026658"/>
    <lineage>
        <taxon>Bacteria</taxon>
        <taxon>Bacillati</taxon>
        <taxon>Actinomycetota</taxon>
        <taxon>Actinomycetes</taxon>
        <taxon>Micrococcales</taxon>
        <taxon>Micrococcaceae</taxon>
        <taxon>Arthrobacter</taxon>
    </lineage>
</organism>
<sequence>MAPARTGGDDASRGSFGRNSGLTNEERQTWLELAACLEICEASGAPVAAVLARLADRLDADADAAAMRETALAGPRATVRLLTWLPFIGLGLGMAMGVDPVGVLLGGPLGWACLVSGLALVAVGKWWSTHLIATAAREPGAAPRRGRVLARRGGTGIGGGAAR</sequence>
<name>A0ABX0DCU8_9MICC</name>
<dbReference type="RefSeq" id="WP_165182974.1">
    <property type="nucleotide sequence ID" value="NZ_JAAKZI010000029.1"/>
</dbReference>
<reference evidence="3 4" key="1">
    <citation type="submission" date="2020-02" db="EMBL/GenBank/DDBJ databases">
        <title>Genome sequence of the type strain DSM 27180 of Arthrobacter silviterrae.</title>
        <authorList>
            <person name="Gao J."/>
            <person name="Sun J."/>
        </authorList>
    </citation>
    <scope>NUCLEOTIDE SEQUENCE [LARGE SCALE GENOMIC DNA]</scope>
    <source>
        <strain evidence="3 4">DSM 27180</strain>
    </source>
</reference>
<evidence type="ECO:0000313" key="4">
    <source>
        <dbReference type="Proteomes" id="UP000479226"/>
    </source>
</evidence>
<dbReference type="Proteomes" id="UP000479226">
    <property type="component" value="Unassembled WGS sequence"/>
</dbReference>
<keyword evidence="2" id="KW-1133">Transmembrane helix</keyword>
<feature type="region of interest" description="Disordered" evidence="1">
    <location>
        <begin position="1"/>
        <end position="21"/>
    </location>
</feature>
<evidence type="ECO:0000313" key="3">
    <source>
        <dbReference type="EMBL" id="NGN84747.1"/>
    </source>
</evidence>
<evidence type="ECO:0000256" key="2">
    <source>
        <dbReference type="SAM" id="Phobius"/>
    </source>
</evidence>
<proteinExistence type="predicted"/>
<accession>A0ABX0DCU8</accession>